<accession>A0A0A8Y9L7</accession>
<protein>
    <submittedName>
        <fullName evidence="1">Uncharacterized protein</fullName>
    </submittedName>
</protein>
<dbReference type="AlphaFoldDB" id="A0A0A8Y9L7"/>
<sequence>MNACKQVNTKNKDTIEILQLLLPDH</sequence>
<evidence type="ECO:0000313" key="1">
    <source>
        <dbReference type="EMBL" id="JAD23061.1"/>
    </source>
</evidence>
<reference evidence="1" key="1">
    <citation type="submission" date="2014-09" db="EMBL/GenBank/DDBJ databases">
        <authorList>
            <person name="Magalhaes I.L.F."/>
            <person name="Oliveira U."/>
            <person name="Santos F.R."/>
            <person name="Vidigal T.H.D.A."/>
            <person name="Brescovit A.D."/>
            <person name="Santos A.J."/>
        </authorList>
    </citation>
    <scope>NUCLEOTIDE SEQUENCE</scope>
    <source>
        <tissue evidence="1">Shoot tissue taken approximately 20 cm above the soil surface</tissue>
    </source>
</reference>
<dbReference type="EMBL" id="GBRH01274834">
    <property type="protein sequence ID" value="JAD23061.1"/>
    <property type="molecule type" value="Transcribed_RNA"/>
</dbReference>
<organism evidence="1">
    <name type="scientific">Arundo donax</name>
    <name type="common">Giant reed</name>
    <name type="synonym">Donax arundinaceus</name>
    <dbReference type="NCBI Taxonomy" id="35708"/>
    <lineage>
        <taxon>Eukaryota</taxon>
        <taxon>Viridiplantae</taxon>
        <taxon>Streptophyta</taxon>
        <taxon>Embryophyta</taxon>
        <taxon>Tracheophyta</taxon>
        <taxon>Spermatophyta</taxon>
        <taxon>Magnoliopsida</taxon>
        <taxon>Liliopsida</taxon>
        <taxon>Poales</taxon>
        <taxon>Poaceae</taxon>
        <taxon>PACMAD clade</taxon>
        <taxon>Arundinoideae</taxon>
        <taxon>Arundineae</taxon>
        <taxon>Arundo</taxon>
    </lineage>
</organism>
<reference evidence="1" key="2">
    <citation type="journal article" date="2015" name="Data Brief">
        <title>Shoot transcriptome of the giant reed, Arundo donax.</title>
        <authorList>
            <person name="Barrero R.A."/>
            <person name="Guerrero F.D."/>
            <person name="Moolhuijzen P."/>
            <person name="Goolsby J.A."/>
            <person name="Tidwell J."/>
            <person name="Bellgard S.E."/>
            <person name="Bellgard M.I."/>
        </authorList>
    </citation>
    <scope>NUCLEOTIDE SEQUENCE</scope>
    <source>
        <tissue evidence="1">Shoot tissue taken approximately 20 cm above the soil surface</tissue>
    </source>
</reference>
<proteinExistence type="predicted"/>
<name>A0A0A8Y9L7_ARUDO</name>